<feature type="domain" description="N-acetyltransferase" evidence="3">
    <location>
        <begin position="4"/>
        <end position="150"/>
    </location>
</feature>
<dbReference type="CDD" id="cd04301">
    <property type="entry name" value="NAT_SF"/>
    <property type="match status" value="1"/>
</dbReference>
<evidence type="ECO:0000313" key="4">
    <source>
        <dbReference type="EMBL" id="CEG34915.1"/>
    </source>
</evidence>
<dbReference type="Pfam" id="PF00583">
    <property type="entry name" value="Acetyltransf_1"/>
    <property type="match status" value="1"/>
</dbReference>
<gene>
    <name evidence="4" type="ORF">BN1180_05121</name>
</gene>
<evidence type="ECO:0000313" key="5">
    <source>
        <dbReference type="Proteomes" id="UP000182110"/>
    </source>
</evidence>
<dbReference type="PANTHER" id="PTHR43420:SF47">
    <property type="entry name" value="N-ACETYLTRANSFERASE DOMAIN-CONTAINING PROTEIN"/>
    <property type="match status" value="1"/>
</dbReference>
<dbReference type="Gene3D" id="3.40.630.30">
    <property type="match status" value="1"/>
</dbReference>
<dbReference type="SUPFAM" id="SSF55729">
    <property type="entry name" value="Acyl-CoA N-acyltransferases (Nat)"/>
    <property type="match status" value="1"/>
</dbReference>
<keyword evidence="5" id="KW-1185">Reference proteome</keyword>
<dbReference type="AlphaFoldDB" id="A0AAN2TV11"/>
<name>A0AAN2TV11_9BACI</name>
<organism evidence="4 5">
    <name type="scientific">Peribacillus simplex</name>
    <dbReference type="NCBI Taxonomy" id="1478"/>
    <lineage>
        <taxon>Bacteria</taxon>
        <taxon>Bacillati</taxon>
        <taxon>Bacillota</taxon>
        <taxon>Bacilli</taxon>
        <taxon>Bacillales</taxon>
        <taxon>Bacillaceae</taxon>
        <taxon>Peribacillus</taxon>
    </lineage>
</organism>
<reference evidence="4 5" key="1">
    <citation type="journal article" date="2014" name="Genome Announc.">
        <title>Genome Sequence of Bacillus simplex Strain P558, Isolated from a Human Fecal Sample.</title>
        <authorList>
            <person name="Croce O."/>
            <person name="Hugon P."/>
            <person name="Lagier J.C."/>
            <person name="Bibi F."/>
            <person name="Robert C."/>
            <person name="Azhar E.I."/>
            <person name="Raoult D."/>
            <person name="Fournier P.E."/>
        </authorList>
    </citation>
    <scope>NUCLEOTIDE SEQUENCE [LARGE SCALE GENOMIC DNA]</scope>
    <source>
        <strain evidence="4 5">P558</strain>
    </source>
</reference>
<dbReference type="EMBL" id="CCXW01000001">
    <property type="protein sequence ID" value="CEG34915.1"/>
    <property type="molecule type" value="Genomic_DNA"/>
</dbReference>
<dbReference type="Proteomes" id="UP000182110">
    <property type="component" value="Unassembled WGS sequence"/>
</dbReference>
<sequence length="150" mass="17518">MMKTTINEVLKENVTDILKLRINEKQRAYIETTEQCLKDAKECKYYRPVGLYYDDILVGFAMYGFFPGEGENGRVWLDRFFIDAAHQGFGLGSIMLEALIKRIIEEYDCPEIYLSIVEDNQAALHLYRKFGFAFNGESDYNNERLMVKKV</sequence>
<evidence type="ECO:0000259" key="3">
    <source>
        <dbReference type="PROSITE" id="PS51186"/>
    </source>
</evidence>
<accession>A0AAN2TV11</accession>
<dbReference type="InterPro" id="IPR016181">
    <property type="entry name" value="Acyl_CoA_acyltransferase"/>
</dbReference>
<dbReference type="PANTHER" id="PTHR43420">
    <property type="entry name" value="ACETYLTRANSFERASE"/>
    <property type="match status" value="1"/>
</dbReference>
<dbReference type="PROSITE" id="PS51186">
    <property type="entry name" value="GNAT"/>
    <property type="match status" value="1"/>
</dbReference>
<comment type="caution">
    <text evidence="4">The sequence shown here is derived from an EMBL/GenBank/DDBJ whole genome shotgun (WGS) entry which is preliminary data.</text>
</comment>
<protein>
    <submittedName>
        <fullName evidence="4">Spermine/spermidine acetyltransferase</fullName>
    </submittedName>
</protein>
<keyword evidence="2" id="KW-0012">Acyltransferase</keyword>
<evidence type="ECO:0000256" key="1">
    <source>
        <dbReference type="ARBA" id="ARBA00022679"/>
    </source>
</evidence>
<dbReference type="InterPro" id="IPR050680">
    <property type="entry name" value="YpeA/RimI_acetyltransf"/>
</dbReference>
<proteinExistence type="predicted"/>
<evidence type="ECO:0000256" key="2">
    <source>
        <dbReference type="ARBA" id="ARBA00023315"/>
    </source>
</evidence>
<dbReference type="InterPro" id="IPR000182">
    <property type="entry name" value="GNAT_dom"/>
</dbReference>
<dbReference type="GO" id="GO:0016747">
    <property type="term" value="F:acyltransferase activity, transferring groups other than amino-acyl groups"/>
    <property type="evidence" value="ECO:0007669"/>
    <property type="project" value="InterPro"/>
</dbReference>
<keyword evidence="1" id="KW-0808">Transferase</keyword>